<dbReference type="Gene3D" id="3.30.420.10">
    <property type="entry name" value="Ribonuclease H-like superfamily/Ribonuclease H"/>
    <property type="match status" value="1"/>
</dbReference>
<dbReference type="InterPro" id="IPR012337">
    <property type="entry name" value="RNaseH-like_sf"/>
</dbReference>
<protein>
    <recommendedName>
        <fullName evidence="6">Integrase catalytic domain-containing protein</fullName>
    </recommendedName>
</protein>
<comment type="caution">
    <text evidence="7">The sequence shown here is derived from an EMBL/GenBank/DDBJ whole genome shotgun (WGS) entry which is preliminary data.</text>
</comment>
<comment type="catalytic activity">
    <reaction evidence="3">
        <text>DNA(n) + a 2'-deoxyribonucleoside 5'-triphosphate = DNA(n+1) + diphosphate</text>
        <dbReference type="Rhea" id="RHEA:22508"/>
        <dbReference type="Rhea" id="RHEA-COMP:17339"/>
        <dbReference type="Rhea" id="RHEA-COMP:17340"/>
        <dbReference type="ChEBI" id="CHEBI:33019"/>
        <dbReference type="ChEBI" id="CHEBI:61560"/>
        <dbReference type="ChEBI" id="CHEBI:173112"/>
        <dbReference type="EC" id="2.7.7.49"/>
    </reaction>
</comment>
<evidence type="ECO:0000313" key="7">
    <source>
        <dbReference type="EMBL" id="KAJ8463408.1"/>
    </source>
</evidence>
<keyword evidence="8" id="KW-1185">Reference proteome</keyword>
<evidence type="ECO:0000256" key="3">
    <source>
        <dbReference type="ARBA" id="ARBA00048173"/>
    </source>
</evidence>
<dbReference type="InterPro" id="IPR036397">
    <property type="entry name" value="RNaseH_sf"/>
</dbReference>
<dbReference type="InterPro" id="IPR001584">
    <property type="entry name" value="Integrase_cat-core"/>
</dbReference>
<dbReference type="SUPFAM" id="SSF53098">
    <property type="entry name" value="Ribonuclease H-like"/>
    <property type="match status" value="1"/>
</dbReference>
<dbReference type="GO" id="GO:0015074">
    <property type="term" value="P:DNA integration"/>
    <property type="evidence" value="ECO:0007669"/>
    <property type="project" value="InterPro"/>
</dbReference>
<dbReference type="GO" id="GO:0005634">
    <property type="term" value="C:nucleus"/>
    <property type="evidence" value="ECO:0007669"/>
    <property type="project" value="UniProtKB-ARBA"/>
</dbReference>
<feature type="region of interest" description="Disordered" evidence="5">
    <location>
        <begin position="33"/>
        <end position="58"/>
    </location>
</feature>
<name>A0AAD7X501_9APHY</name>
<evidence type="ECO:0000256" key="2">
    <source>
        <dbReference type="ARBA" id="ARBA00022884"/>
    </source>
</evidence>
<dbReference type="EMBL" id="JAPEVG010000396">
    <property type="protein sequence ID" value="KAJ8463408.1"/>
    <property type="molecule type" value="Genomic_DNA"/>
</dbReference>
<evidence type="ECO:0000313" key="8">
    <source>
        <dbReference type="Proteomes" id="UP001215151"/>
    </source>
</evidence>
<dbReference type="InterPro" id="IPR039537">
    <property type="entry name" value="Retrotran_Ty1/copia-like"/>
</dbReference>
<dbReference type="GO" id="GO:0032196">
    <property type="term" value="P:transposition"/>
    <property type="evidence" value="ECO:0007669"/>
    <property type="project" value="UniProtKB-KW"/>
</dbReference>
<evidence type="ECO:0000256" key="1">
    <source>
        <dbReference type="ARBA" id="ARBA00022578"/>
    </source>
</evidence>
<dbReference type="AlphaFoldDB" id="A0AAD7X501"/>
<dbReference type="InterPro" id="IPR057670">
    <property type="entry name" value="SH3_retrovirus"/>
</dbReference>
<gene>
    <name evidence="7" type="ORF">ONZ51_g10276</name>
</gene>
<dbReference type="GO" id="GO:0003964">
    <property type="term" value="F:RNA-directed DNA polymerase activity"/>
    <property type="evidence" value="ECO:0007669"/>
    <property type="project" value="UniProtKB-EC"/>
</dbReference>
<evidence type="ECO:0000256" key="5">
    <source>
        <dbReference type="SAM" id="MobiDB-lite"/>
    </source>
</evidence>
<dbReference type="GO" id="GO:0003887">
    <property type="term" value="F:DNA-directed DNA polymerase activity"/>
    <property type="evidence" value="ECO:0007669"/>
    <property type="project" value="UniProtKB-EC"/>
</dbReference>
<reference evidence="7" key="1">
    <citation type="submission" date="2022-11" db="EMBL/GenBank/DDBJ databases">
        <title>Genome Sequence of Cubamyces cubensis.</title>
        <authorList>
            <person name="Buettner E."/>
        </authorList>
    </citation>
    <scope>NUCLEOTIDE SEQUENCE</scope>
    <source>
        <strain evidence="7">MPL-01</strain>
    </source>
</reference>
<keyword evidence="2" id="KW-0694">RNA-binding</keyword>
<evidence type="ECO:0000256" key="4">
    <source>
        <dbReference type="ARBA" id="ARBA00049244"/>
    </source>
</evidence>
<proteinExistence type="predicted"/>
<accession>A0AAD7X501</accession>
<feature type="domain" description="Integrase catalytic" evidence="6">
    <location>
        <begin position="43"/>
        <end position="209"/>
    </location>
</feature>
<dbReference type="Pfam" id="PF00665">
    <property type="entry name" value="rve"/>
    <property type="match status" value="1"/>
</dbReference>
<dbReference type="Pfam" id="PF25597">
    <property type="entry name" value="SH3_retrovirus"/>
    <property type="match status" value="1"/>
</dbReference>
<dbReference type="PANTHER" id="PTHR42648:SF18">
    <property type="entry name" value="RETROTRANSPOSON, UNCLASSIFIED-LIKE PROTEIN"/>
    <property type="match status" value="1"/>
</dbReference>
<keyword evidence="1" id="KW-0815">Transposition</keyword>
<dbReference type="Proteomes" id="UP001215151">
    <property type="component" value="Unassembled WGS sequence"/>
</dbReference>
<comment type="catalytic activity">
    <reaction evidence="4">
        <text>DNA(n) + a 2'-deoxyribonucleoside 5'-triphosphate = DNA(n+1) + diphosphate</text>
        <dbReference type="Rhea" id="RHEA:22508"/>
        <dbReference type="Rhea" id="RHEA-COMP:17339"/>
        <dbReference type="Rhea" id="RHEA-COMP:17340"/>
        <dbReference type="ChEBI" id="CHEBI:33019"/>
        <dbReference type="ChEBI" id="CHEBI:61560"/>
        <dbReference type="ChEBI" id="CHEBI:173112"/>
        <dbReference type="EC" id="2.7.7.7"/>
    </reaction>
</comment>
<evidence type="ECO:0000259" key="6">
    <source>
        <dbReference type="PROSITE" id="PS50994"/>
    </source>
</evidence>
<dbReference type="PROSITE" id="PS50994">
    <property type="entry name" value="INTEGRASE"/>
    <property type="match status" value="1"/>
</dbReference>
<sequence length="379" mass="42445">MVQKGMVEGMTLIGESKPPKKICVTCLAGKQTRDPIPKETTASAPRPNHRISSDLMESHTHSPFSEKYLDTYVDWASRHITGYALKAKSDQPTTLDMHLNRVEVLVGEPVVYLQSDGGGEYDNKHVAVICKERGIHHEMTNPDTPQENGIAEHANRTIKEMALYMLQGAGLPKTYWAEAAKYVIHILNRTPTRSRKDDITPHEAYTGVKPSVVHIRPFGCKAFVHIPEKKCTKFDPKSLECVLLGYCEHKRAYRPLHRPTGRIVESRDVVFDEGEQEGVPTRIVINIEPVFPSEQAEPAPHYAQVEAQSKLTTCPAALFRPVLRNVKNCGVHPDASALIQWKFTRLMCVESDDARDMLKHASRCSVRPCLAQSGRVEPA</sequence>
<dbReference type="GO" id="GO:0003723">
    <property type="term" value="F:RNA binding"/>
    <property type="evidence" value="ECO:0007669"/>
    <property type="project" value="UniProtKB-KW"/>
</dbReference>
<dbReference type="PANTHER" id="PTHR42648">
    <property type="entry name" value="TRANSPOSASE, PUTATIVE-RELATED"/>
    <property type="match status" value="1"/>
</dbReference>
<organism evidence="7 8">
    <name type="scientific">Trametes cubensis</name>
    <dbReference type="NCBI Taxonomy" id="1111947"/>
    <lineage>
        <taxon>Eukaryota</taxon>
        <taxon>Fungi</taxon>
        <taxon>Dikarya</taxon>
        <taxon>Basidiomycota</taxon>
        <taxon>Agaricomycotina</taxon>
        <taxon>Agaricomycetes</taxon>
        <taxon>Polyporales</taxon>
        <taxon>Polyporaceae</taxon>
        <taxon>Trametes</taxon>
    </lineage>
</organism>